<keyword evidence="5" id="KW-1185">Reference proteome</keyword>
<protein>
    <submittedName>
        <fullName evidence="4">Glycoside hydrolase family 16 protein</fullName>
    </submittedName>
</protein>
<feature type="signal peptide" evidence="2">
    <location>
        <begin position="1"/>
        <end position="19"/>
    </location>
</feature>
<proteinExistence type="predicted"/>
<dbReference type="Pfam" id="PF26113">
    <property type="entry name" value="GH16_XgeA"/>
    <property type="match status" value="2"/>
</dbReference>
<evidence type="ECO:0000313" key="4">
    <source>
        <dbReference type="EMBL" id="KAF9511049.1"/>
    </source>
</evidence>
<dbReference type="Gene3D" id="2.60.120.200">
    <property type="match status" value="2"/>
</dbReference>
<dbReference type="PROSITE" id="PS51762">
    <property type="entry name" value="GH16_2"/>
    <property type="match status" value="1"/>
</dbReference>
<dbReference type="GO" id="GO:0004553">
    <property type="term" value="F:hydrolase activity, hydrolyzing O-glycosyl compounds"/>
    <property type="evidence" value="ECO:0007669"/>
    <property type="project" value="InterPro"/>
</dbReference>
<evidence type="ECO:0000256" key="2">
    <source>
        <dbReference type="SAM" id="SignalP"/>
    </source>
</evidence>
<feature type="chain" id="PRO_5040397095" evidence="2">
    <location>
        <begin position="20"/>
        <end position="398"/>
    </location>
</feature>
<dbReference type="GO" id="GO:0009251">
    <property type="term" value="P:glucan catabolic process"/>
    <property type="evidence" value="ECO:0007669"/>
    <property type="project" value="TreeGrafter"/>
</dbReference>
<dbReference type="PANTHER" id="PTHR10963">
    <property type="entry name" value="GLYCOSYL HYDROLASE-RELATED"/>
    <property type="match status" value="1"/>
</dbReference>
<dbReference type="Proteomes" id="UP000886523">
    <property type="component" value="Unassembled WGS sequence"/>
</dbReference>
<gene>
    <name evidence="4" type="ORF">BS47DRAFT_1331298</name>
</gene>
<dbReference type="AlphaFoldDB" id="A0A9P6AST0"/>
<dbReference type="EMBL" id="MU129006">
    <property type="protein sequence ID" value="KAF9511049.1"/>
    <property type="molecule type" value="Genomic_DNA"/>
</dbReference>
<dbReference type="InterPro" id="IPR013320">
    <property type="entry name" value="ConA-like_dom_sf"/>
</dbReference>
<keyword evidence="4" id="KW-0378">Hydrolase</keyword>
<reference evidence="4" key="1">
    <citation type="journal article" date="2020" name="Nat. Commun.">
        <title>Large-scale genome sequencing of mycorrhizal fungi provides insights into the early evolution of symbiotic traits.</title>
        <authorList>
            <person name="Miyauchi S."/>
            <person name="Kiss E."/>
            <person name="Kuo A."/>
            <person name="Drula E."/>
            <person name="Kohler A."/>
            <person name="Sanchez-Garcia M."/>
            <person name="Morin E."/>
            <person name="Andreopoulos B."/>
            <person name="Barry K.W."/>
            <person name="Bonito G."/>
            <person name="Buee M."/>
            <person name="Carver A."/>
            <person name="Chen C."/>
            <person name="Cichocki N."/>
            <person name="Clum A."/>
            <person name="Culley D."/>
            <person name="Crous P.W."/>
            <person name="Fauchery L."/>
            <person name="Girlanda M."/>
            <person name="Hayes R.D."/>
            <person name="Keri Z."/>
            <person name="LaButti K."/>
            <person name="Lipzen A."/>
            <person name="Lombard V."/>
            <person name="Magnuson J."/>
            <person name="Maillard F."/>
            <person name="Murat C."/>
            <person name="Nolan M."/>
            <person name="Ohm R.A."/>
            <person name="Pangilinan J."/>
            <person name="Pereira M.F."/>
            <person name="Perotto S."/>
            <person name="Peter M."/>
            <person name="Pfister S."/>
            <person name="Riley R."/>
            <person name="Sitrit Y."/>
            <person name="Stielow J.B."/>
            <person name="Szollosi G."/>
            <person name="Zifcakova L."/>
            <person name="Stursova M."/>
            <person name="Spatafora J.W."/>
            <person name="Tedersoo L."/>
            <person name="Vaario L.M."/>
            <person name="Yamada A."/>
            <person name="Yan M."/>
            <person name="Wang P."/>
            <person name="Xu J."/>
            <person name="Bruns T."/>
            <person name="Baldrian P."/>
            <person name="Vilgalys R."/>
            <person name="Dunand C."/>
            <person name="Henrissat B."/>
            <person name="Grigoriev I.V."/>
            <person name="Hibbett D."/>
            <person name="Nagy L.G."/>
            <person name="Martin F.M."/>
        </authorList>
    </citation>
    <scope>NUCLEOTIDE SEQUENCE</scope>
    <source>
        <strain evidence="4">UP504</strain>
    </source>
</reference>
<feature type="region of interest" description="Disordered" evidence="1">
    <location>
        <begin position="342"/>
        <end position="367"/>
    </location>
</feature>
<dbReference type="InterPro" id="IPR050546">
    <property type="entry name" value="Glycosyl_Hydrlase_16"/>
</dbReference>
<feature type="domain" description="GH16" evidence="3">
    <location>
        <begin position="35"/>
        <end position="304"/>
    </location>
</feature>
<name>A0A9P6AST0_9AGAM</name>
<dbReference type="InterPro" id="IPR000757">
    <property type="entry name" value="Beta-glucanase-like"/>
</dbReference>
<keyword evidence="2" id="KW-0732">Signal</keyword>
<dbReference type="SUPFAM" id="SSF49899">
    <property type="entry name" value="Concanavalin A-like lectins/glucanases"/>
    <property type="match status" value="1"/>
</dbReference>
<accession>A0A9P6AST0</accession>
<organism evidence="4 5">
    <name type="scientific">Hydnum rufescens UP504</name>
    <dbReference type="NCBI Taxonomy" id="1448309"/>
    <lineage>
        <taxon>Eukaryota</taxon>
        <taxon>Fungi</taxon>
        <taxon>Dikarya</taxon>
        <taxon>Basidiomycota</taxon>
        <taxon>Agaricomycotina</taxon>
        <taxon>Agaricomycetes</taxon>
        <taxon>Cantharellales</taxon>
        <taxon>Hydnaceae</taxon>
        <taxon>Hydnum</taxon>
    </lineage>
</organism>
<comment type="caution">
    <text evidence="4">The sequence shown here is derived from an EMBL/GenBank/DDBJ whole genome shotgun (WGS) entry which is preliminary data.</text>
</comment>
<dbReference type="PANTHER" id="PTHR10963:SF24">
    <property type="entry name" value="GLYCOSIDASE C21B10.07-RELATED"/>
    <property type="match status" value="1"/>
</dbReference>
<evidence type="ECO:0000259" key="3">
    <source>
        <dbReference type="PROSITE" id="PS51762"/>
    </source>
</evidence>
<evidence type="ECO:0000256" key="1">
    <source>
        <dbReference type="SAM" id="MobiDB-lite"/>
    </source>
</evidence>
<sequence length="398" mass="41959">MHSFVLSVLSLSLPLVVQCTTYTLATSYEGSTFFNGWSFSTAPDKNYGYVSFQSQAVATSQKLAYTNDAGNAIIKIDNTTVGNVNDTTFGRASVFMTSNAAVNPGSLVLFDAVHIPYGVSHPHCSAPASDSCTMPVQCSVWPAFFLMGNDWPNNGEIDIVENVNLATSAQYSLHTLNGCTHPSSSSGESGTLVSTDCYNATNGNQGCIVRESQANSFGSGFSSVGGGGFATLFSESGISTWFFPRASIPSDFTSSSPNPSNWGLPSAYYPSSACNVTQFFGPQSIIIDIDICGAWAGVASVYNSGGCTGNCVDLLKNPTNYDTAYFEIKSLKVFTENTSNGSVTAPIPSQSGTTTASPSSTNKSSAMSTPWKMIGGLAWGSLFSHWLHRTSTLPPEVS</sequence>
<dbReference type="OrthoDB" id="192832at2759"/>
<evidence type="ECO:0000313" key="5">
    <source>
        <dbReference type="Proteomes" id="UP000886523"/>
    </source>
</evidence>